<sequence length="130" mass="14390">MMNLGLEKDCGAPSTIRPRLGYLIKVRFSKKRKLPGAVKGYETQDVEGLDVYRLTHGSTIKNAHDTNNPNAEYQSYVPGGPEIFITIAPQDLGITGVWALLCGEYKIKASYLFQNMKDKHSNRQSSGLAS</sequence>
<proteinExistence type="predicted"/>
<reference evidence="1" key="1">
    <citation type="submission" date="2021-01" db="EMBL/GenBank/DDBJ databases">
        <authorList>
            <person name="Corre E."/>
            <person name="Pelletier E."/>
            <person name="Niang G."/>
            <person name="Scheremetjew M."/>
            <person name="Finn R."/>
            <person name="Kale V."/>
            <person name="Holt S."/>
            <person name="Cochrane G."/>
            <person name="Meng A."/>
            <person name="Brown T."/>
            <person name="Cohen L."/>
        </authorList>
    </citation>
    <scope>NUCLEOTIDE SEQUENCE</scope>
    <source>
        <strain evidence="1">CCMP127</strain>
    </source>
</reference>
<name>A0A7S3L9A7_9STRA</name>
<organism evidence="1">
    <name type="scientific">Amphora coffeiformis</name>
    <dbReference type="NCBI Taxonomy" id="265554"/>
    <lineage>
        <taxon>Eukaryota</taxon>
        <taxon>Sar</taxon>
        <taxon>Stramenopiles</taxon>
        <taxon>Ochrophyta</taxon>
        <taxon>Bacillariophyta</taxon>
        <taxon>Bacillariophyceae</taxon>
        <taxon>Bacillariophycidae</taxon>
        <taxon>Thalassiophysales</taxon>
        <taxon>Catenulaceae</taxon>
        <taxon>Amphora</taxon>
    </lineage>
</organism>
<protein>
    <submittedName>
        <fullName evidence="1">Uncharacterized protein</fullName>
    </submittedName>
</protein>
<evidence type="ECO:0000313" key="1">
    <source>
        <dbReference type="EMBL" id="CAE0415718.1"/>
    </source>
</evidence>
<gene>
    <name evidence="1" type="ORF">ACOF00016_LOCUS12787</name>
</gene>
<accession>A0A7S3L9A7</accession>
<dbReference type="EMBL" id="HBIM01016336">
    <property type="protein sequence ID" value="CAE0415718.1"/>
    <property type="molecule type" value="Transcribed_RNA"/>
</dbReference>
<dbReference type="AlphaFoldDB" id="A0A7S3L9A7"/>